<feature type="domain" description="DNA-directed DNA polymerase family A palm" evidence="7">
    <location>
        <begin position="32"/>
        <end position="173"/>
    </location>
</feature>
<dbReference type="EC" id="3.1.1.-" evidence="6"/>
<dbReference type="InterPro" id="IPR043502">
    <property type="entry name" value="DNA/RNA_pol_sf"/>
</dbReference>
<dbReference type="GO" id="GO:0003887">
    <property type="term" value="F:DNA-directed DNA polymerase activity"/>
    <property type="evidence" value="ECO:0007669"/>
    <property type="project" value="InterPro"/>
</dbReference>
<dbReference type="SUPFAM" id="SSF56672">
    <property type="entry name" value="DNA/RNA polymerases"/>
    <property type="match status" value="1"/>
</dbReference>
<accession>A0AAD8GM13</accession>
<keyword evidence="5 6" id="KW-0961">Cell wall biogenesis/degradation</keyword>
<keyword evidence="9" id="KW-1185">Reference proteome</keyword>
<dbReference type="Proteomes" id="UP001237642">
    <property type="component" value="Unassembled WGS sequence"/>
</dbReference>
<dbReference type="Gene3D" id="3.30.70.370">
    <property type="match status" value="1"/>
</dbReference>
<comment type="function">
    <text evidence="1 6">Hydrolyzes acetyl esters in homogalacturonan regions of pectin. In type I primary cell wall, galacturonic acid residues of pectin can be acetylated at the O-2 and O-3 positions. Decreasing the degree of acetylation of pectin gels in vitro alters their physical properties.</text>
</comment>
<keyword evidence="6" id="KW-0964">Secreted</keyword>
<evidence type="ECO:0000256" key="1">
    <source>
        <dbReference type="ARBA" id="ARBA00003534"/>
    </source>
</evidence>
<keyword evidence="6" id="KW-0378">Hydrolase</keyword>
<sequence>MISTGFYWKQLGLTSFYGFIEQREDTDDTNYRISSRDFFVPTQENWLLLAADYSQLELRLMAHFSKDPSLVELLSKRNSDVFRMIASKWTGKVDSSVSSIEREHTKKLIYGILYGMGANTIVELECKFRLQFLSAAPAVDSSKSRGMFLNSCYAHCQTGTQETWLRADSPLLDNKTIAKAVGDWS</sequence>
<evidence type="ECO:0000259" key="7">
    <source>
        <dbReference type="SMART" id="SM00482"/>
    </source>
</evidence>
<protein>
    <recommendedName>
        <fullName evidence="6">Pectin acetylesterase</fullName>
        <ecNumber evidence="6">3.1.1.-</ecNumber>
    </recommendedName>
</protein>
<keyword evidence="4 6" id="KW-0134">Cell wall</keyword>
<reference evidence="8" key="2">
    <citation type="submission" date="2023-05" db="EMBL/GenBank/DDBJ databases">
        <authorList>
            <person name="Schelkunov M.I."/>
        </authorList>
    </citation>
    <scope>NUCLEOTIDE SEQUENCE</scope>
    <source>
        <strain evidence="8">Hsosn_3</strain>
        <tissue evidence="8">Leaf</tissue>
    </source>
</reference>
<evidence type="ECO:0000256" key="5">
    <source>
        <dbReference type="ARBA" id="ARBA00023316"/>
    </source>
</evidence>
<comment type="caution">
    <text evidence="8">The sequence shown here is derived from an EMBL/GenBank/DDBJ whole genome shotgun (WGS) entry which is preliminary data.</text>
</comment>
<name>A0AAD8GM13_9APIA</name>
<evidence type="ECO:0000256" key="6">
    <source>
        <dbReference type="RuleBase" id="RU363114"/>
    </source>
</evidence>
<dbReference type="PANTHER" id="PTHR10133">
    <property type="entry name" value="DNA POLYMERASE I"/>
    <property type="match status" value="1"/>
</dbReference>
<dbReference type="InterPro" id="IPR004963">
    <property type="entry name" value="PAE/NOTUM"/>
</dbReference>
<gene>
    <name evidence="8" type="ORF">POM88_054821</name>
</gene>
<evidence type="ECO:0000313" key="8">
    <source>
        <dbReference type="EMBL" id="KAK1349471.1"/>
    </source>
</evidence>
<dbReference type="GO" id="GO:0006302">
    <property type="term" value="P:double-strand break repair"/>
    <property type="evidence" value="ECO:0007669"/>
    <property type="project" value="TreeGrafter"/>
</dbReference>
<dbReference type="Pfam" id="PF03283">
    <property type="entry name" value="PAE"/>
    <property type="match status" value="1"/>
</dbReference>
<organism evidence="8 9">
    <name type="scientific">Heracleum sosnowskyi</name>
    <dbReference type="NCBI Taxonomy" id="360622"/>
    <lineage>
        <taxon>Eukaryota</taxon>
        <taxon>Viridiplantae</taxon>
        <taxon>Streptophyta</taxon>
        <taxon>Embryophyta</taxon>
        <taxon>Tracheophyta</taxon>
        <taxon>Spermatophyta</taxon>
        <taxon>Magnoliopsida</taxon>
        <taxon>eudicotyledons</taxon>
        <taxon>Gunneridae</taxon>
        <taxon>Pentapetalae</taxon>
        <taxon>asterids</taxon>
        <taxon>campanulids</taxon>
        <taxon>Apiales</taxon>
        <taxon>Apiaceae</taxon>
        <taxon>Apioideae</taxon>
        <taxon>apioid superclade</taxon>
        <taxon>Tordylieae</taxon>
        <taxon>Tordyliinae</taxon>
        <taxon>Heracleum</taxon>
    </lineage>
</organism>
<dbReference type="EMBL" id="JAUIZM010000095">
    <property type="protein sequence ID" value="KAK1349471.1"/>
    <property type="molecule type" value="Genomic_DNA"/>
</dbReference>
<evidence type="ECO:0000256" key="3">
    <source>
        <dbReference type="ARBA" id="ARBA00005784"/>
    </source>
</evidence>
<comment type="subcellular location">
    <subcellularLocation>
        <location evidence="2 6">Secreted</location>
        <location evidence="2 6">Cell wall</location>
    </subcellularLocation>
</comment>
<dbReference type="GO" id="GO:0071555">
    <property type="term" value="P:cell wall organization"/>
    <property type="evidence" value="ECO:0007669"/>
    <property type="project" value="UniProtKB-KW"/>
</dbReference>
<dbReference type="Gene3D" id="1.10.150.20">
    <property type="entry name" value="5' to 3' exonuclease, C-terminal subdomain"/>
    <property type="match status" value="1"/>
</dbReference>
<dbReference type="GO" id="GO:0016787">
    <property type="term" value="F:hydrolase activity"/>
    <property type="evidence" value="ECO:0007669"/>
    <property type="project" value="UniProtKB-KW"/>
</dbReference>
<dbReference type="GO" id="GO:0003677">
    <property type="term" value="F:DNA binding"/>
    <property type="evidence" value="ECO:0007669"/>
    <property type="project" value="InterPro"/>
</dbReference>
<evidence type="ECO:0000256" key="4">
    <source>
        <dbReference type="ARBA" id="ARBA00022512"/>
    </source>
</evidence>
<proteinExistence type="inferred from homology"/>
<comment type="similarity">
    <text evidence="3 6">Belongs to the pectinacetylesterase family.</text>
</comment>
<dbReference type="Pfam" id="PF00476">
    <property type="entry name" value="DNA_pol_A"/>
    <property type="match status" value="1"/>
</dbReference>
<evidence type="ECO:0000313" key="9">
    <source>
        <dbReference type="Proteomes" id="UP001237642"/>
    </source>
</evidence>
<dbReference type="PANTHER" id="PTHR10133:SF62">
    <property type="entry name" value="DNA POLYMERASE THETA"/>
    <property type="match status" value="1"/>
</dbReference>
<dbReference type="PRINTS" id="PR00868">
    <property type="entry name" value="DNAPOLI"/>
</dbReference>
<dbReference type="InterPro" id="IPR002298">
    <property type="entry name" value="DNA_polymerase_A"/>
</dbReference>
<dbReference type="GO" id="GO:0006261">
    <property type="term" value="P:DNA-templated DNA replication"/>
    <property type="evidence" value="ECO:0007669"/>
    <property type="project" value="InterPro"/>
</dbReference>
<reference evidence="8" key="1">
    <citation type="submission" date="2023-02" db="EMBL/GenBank/DDBJ databases">
        <title>Genome of toxic invasive species Heracleum sosnowskyi carries increased number of genes despite the absence of recent whole-genome duplications.</title>
        <authorList>
            <person name="Schelkunov M."/>
            <person name="Shtratnikova V."/>
            <person name="Makarenko M."/>
            <person name="Klepikova A."/>
            <person name="Omelchenko D."/>
            <person name="Novikova G."/>
            <person name="Obukhova E."/>
            <person name="Bogdanov V."/>
            <person name="Penin A."/>
            <person name="Logacheva M."/>
        </authorList>
    </citation>
    <scope>NUCLEOTIDE SEQUENCE</scope>
    <source>
        <strain evidence="8">Hsosn_3</strain>
        <tissue evidence="8">Leaf</tissue>
    </source>
</reference>
<evidence type="ECO:0000256" key="2">
    <source>
        <dbReference type="ARBA" id="ARBA00004191"/>
    </source>
</evidence>
<dbReference type="AlphaFoldDB" id="A0AAD8GM13"/>
<dbReference type="InterPro" id="IPR001098">
    <property type="entry name" value="DNA-dir_DNA_pol_A_palm_dom"/>
</dbReference>
<dbReference type="SMART" id="SM00482">
    <property type="entry name" value="POLAc"/>
    <property type="match status" value="1"/>
</dbReference>